<feature type="domain" description="ER membrane protein complex subunit 7 beta-sandwich" evidence="9">
    <location>
        <begin position="68"/>
        <end position="176"/>
    </location>
</feature>
<reference evidence="10 11" key="1">
    <citation type="journal article" date="2024" name="Commun. Biol.">
        <title>Comparative genomic analysis of thermophilic fungi reveals convergent evolutionary adaptations and gene losses.</title>
        <authorList>
            <person name="Steindorff A.S."/>
            <person name="Aguilar-Pontes M.V."/>
            <person name="Robinson A.J."/>
            <person name="Andreopoulos B."/>
            <person name="LaButti K."/>
            <person name="Kuo A."/>
            <person name="Mondo S."/>
            <person name="Riley R."/>
            <person name="Otillar R."/>
            <person name="Haridas S."/>
            <person name="Lipzen A."/>
            <person name="Grimwood J."/>
            <person name="Schmutz J."/>
            <person name="Clum A."/>
            <person name="Reid I.D."/>
            <person name="Moisan M.C."/>
            <person name="Butler G."/>
            <person name="Nguyen T.T.M."/>
            <person name="Dewar K."/>
            <person name="Conant G."/>
            <person name="Drula E."/>
            <person name="Henrissat B."/>
            <person name="Hansel C."/>
            <person name="Singer S."/>
            <person name="Hutchinson M.I."/>
            <person name="de Vries R.P."/>
            <person name="Natvig D.O."/>
            <person name="Powell A.J."/>
            <person name="Tsang A."/>
            <person name="Grigoriev I.V."/>
        </authorList>
    </citation>
    <scope>NUCLEOTIDE SEQUENCE [LARGE SCALE GENOMIC DNA]</scope>
    <source>
        <strain evidence="10 11">ATCC 24622</strain>
    </source>
</reference>
<keyword evidence="5 7" id="KW-0472">Membrane</keyword>
<evidence type="ECO:0000256" key="2">
    <source>
        <dbReference type="ARBA" id="ARBA00022692"/>
    </source>
</evidence>
<dbReference type="Proteomes" id="UP001586593">
    <property type="component" value="Unassembled WGS sequence"/>
</dbReference>
<evidence type="ECO:0000256" key="5">
    <source>
        <dbReference type="ARBA" id="ARBA00023136"/>
    </source>
</evidence>
<evidence type="ECO:0000256" key="1">
    <source>
        <dbReference type="ARBA" id="ARBA00004167"/>
    </source>
</evidence>
<evidence type="ECO:0000256" key="6">
    <source>
        <dbReference type="SAM" id="MobiDB-lite"/>
    </source>
</evidence>
<evidence type="ECO:0000256" key="4">
    <source>
        <dbReference type="ARBA" id="ARBA00022989"/>
    </source>
</evidence>
<evidence type="ECO:0000313" key="11">
    <source>
        <dbReference type="Proteomes" id="UP001586593"/>
    </source>
</evidence>
<dbReference type="Pfam" id="PF09430">
    <property type="entry name" value="EMC7_beta-sandw"/>
    <property type="match status" value="1"/>
</dbReference>
<dbReference type="PANTHER" id="PTHR13605:SF4">
    <property type="entry name" value="ER MEMBRANE PROTEIN COMPLEX SUBUNIT 7"/>
    <property type="match status" value="1"/>
</dbReference>
<keyword evidence="11" id="KW-1185">Reference proteome</keyword>
<keyword evidence="3 8" id="KW-0732">Signal</keyword>
<name>A0ABR3Y537_9PEZI</name>
<keyword evidence="2 7" id="KW-0812">Transmembrane</keyword>
<evidence type="ECO:0000259" key="9">
    <source>
        <dbReference type="Pfam" id="PF09430"/>
    </source>
</evidence>
<proteinExistence type="predicted"/>
<evidence type="ECO:0000256" key="7">
    <source>
        <dbReference type="SAM" id="Phobius"/>
    </source>
</evidence>
<keyword evidence="4 7" id="KW-1133">Transmembrane helix</keyword>
<dbReference type="PANTHER" id="PTHR13605">
    <property type="entry name" value="ER MEMBRANE PROTEIN COMPLEX SUBUNIT 7"/>
    <property type="match status" value="1"/>
</dbReference>
<feature type="signal peptide" evidence="8">
    <location>
        <begin position="1"/>
        <end position="20"/>
    </location>
</feature>
<comment type="subcellular location">
    <subcellularLocation>
        <location evidence="1">Membrane</location>
        <topology evidence="1">Single-pass membrane protein</topology>
    </subcellularLocation>
</comment>
<sequence length="253" mass="27558">MHSSFLPFLIAAVCSPLALAGSQSSVGTTTITFRVPATHLLSNPYVLPPSTHATLTTFGKPPQSAYISSSRPEHGLGAFVFHNVTPGSYLVDVHCRTHSFAPVRLDVLEEDSASPSLTTRAWETYRGNDWNNKGEELVKLKGGESFELRLFGSKDYFLERSKFSLLSILRNPMILLGLVSMGIFLGMPYLVNSMDPEMRAEWEERQKSNPMNSLMGGAAGGPAGGNPIADFDMAGFLAGTSKKDERNSGKKKR</sequence>
<feature type="region of interest" description="Disordered" evidence="6">
    <location>
        <begin position="204"/>
        <end position="225"/>
    </location>
</feature>
<dbReference type="EMBL" id="JAZHXJ010000009">
    <property type="protein sequence ID" value="KAL1883065.1"/>
    <property type="molecule type" value="Genomic_DNA"/>
</dbReference>
<accession>A0ABR3Y537</accession>
<evidence type="ECO:0000256" key="3">
    <source>
        <dbReference type="ARBA" id="ARBA00022729"/>
    </source>
</evidence>
<comment type="caution">
    <text evidence="10">The sequence shown here is derived from an EMBL/GenBank/DDBJ whole genome shotgun (WGS) entry which is preliminary data.</text>
</comment>
<feature type="chain" id="PRO_5046774201" description="ER membrane protein complex subunit 7 beta-sandwich domain-containing protein" evidence="8">
    <location>
        <begin position="21"/>
        <end position="253"/>
    </location>
</feature>
<gene>
    <name evidence="10" type="ORF">VTK73DRAFT_9991</name>
</gene>
<organism evidence="10 11">
    <name type="scientific">Phialemonium thermophilum</name>
    <dbReference type="NCBI Taxonomy" id="223376"/>
    <lineage>
        <taxon>Eukaryota</taxon>
        <taxon>Fungi</taxon>
        <taxon>Dikarya</taxon>
        <taxon>Ascomycota</taxon>
        <taxon>Pezizomycotina</taxon>
        <taxon>Sordariomycetes</taxon>
        <taxon>Sordariomycetidae</taxon>
        <taxon>Cephalothecales</taxon>
        <taxon>Cephalothecaceae</taxon>
        <taxon>Phialemonium</taxon>
    </lineage>
</organism>
<dbReference type="InterPro" id="IPR019008">
    <property type="entry name" value="Beta_sandwich_EMC7"/>
</dbReference>
<protein>
    <recommendedName>
        <fullName evidence="9">ER membrane protein complex subunit 7 beta-sandwich domain-containing protein</fullName>
    </recommendedName>
</protein>
<evidence type="ECO:0000256" key="8">
    <source>
        <dbReference type="SAM" id="SignalP"/>
    </source>
</evidence>
<feature type="transmembrane region" description="Helical" evidence="7">
    <location>
        <begin position="173"/>
        <end position="191"/>
    </location>
</feature>
<evidence type="ECO:0000313" key="10">
    <source>
        <dbReference type="EMBL" id="KAL1883065.1"/>
    </source>
</evidence>
<dbReference type="InterPro" id="IPR039163">
    <property type="entry name" value="EMC7"/>
</dbReference>